<dbReference type="EMBL" id="BONI01000065">
    <property type="protein sequence ID" value="GIG09443.1"/>
    <property type="molecule type" value="Genomic_DNA"/>
</dbReference>
<feature type="region of interest" description="Disordered" evidence="1">
    <location>
        <begin position="83"/>
        <end position="104"/>
    </location>
</feature>
<protein>
    <submittedName>
        <fullName evidence="2">Uncharacterized protein</fullName>
    </submittedName>
</protein>
<dbReference type="AlphaFoldDB" id="A0A8J3KVM5"/>
<sequence>MRRAWRRWLARLCDREAMRAGVEVSALRSALVAEAVLARRAEELARRACRERDRYRGEAVALHAELAAVRDLIGGDEPWWPTWSAGPRGLAGGEQPGTREHAGV</sequence>
<accession>A0A8J3KVM5</accession>
<reference evidence="2 3" key="1">
    <citation type="submission" date="2021-01" db="EMBL/GenBank/DDBJ databases">
        <title>Whole genome shotgun sequence of Catellatospora coxensis NBRC 107359.</title>
        <authorList>
            <person name="Komaki H."/>
            <person name="Tamura T."/>
        </authorList>
    </citation>
    <scope>NUCLEOTIDE SEQUENCE [LARGE SCALE GENOMIC DNA]</scope>
    <source>
        <strain evidence="2 3">NBRC 107359</strain>
    </source>
</reference>
<evidence type="ECO:0000313" key="3">
    <source>
        <dbReference type="Proteomes" id="UP000630887"/>
    </source>
</evidence>
<evidence type="ECO:0000256" key="1">
    <source>
        <dbReference type="SAM" id="MobiDB-lite"/>
    </source>
</evidence>
<dbReference type="RefSeq" id="WP_203696426.1">
    <property type="nucleotide sequence ID" value="NZ_BAAALC010000009.1"/>
</dbReference>
<organism evidence="2 3">
    <name type="scientific">Catellatospora coxensis</name>
    <dbReference type="NCBI Taxonomy" id="310354"/>
    <lineage>
        <taxon>Bacteria</taxon>
        <taxon>Bacillati</taxon>
        <taxon>Actinomycetota</taxon>
        <taxon>Actinomycetes</taxon>
        <taxon>Micromonosporales</taxon>
        <taxon>Micromonosporaceae</taxon>
        <taxon>Catellatospora</taxon>
    </lineage>
</organism>
<gene>
    <name evidence="2" type="ORF">Cco03nite_61430</name>
</gene>
<proteinExistence type="predicted"/>
<keyword evidence="3" id="KW-1185">Reference proteome</keyword>
<name>A0A8J3KVM5_9ACTN</name>
<evidence type="ECO:0000313" key="2">
    <source>
        <dbReference type="EMBL" id="GIG09443.1"/>
    </source>
</evidence>
<comment type="caution">
    <text evidence="2">The sequence shown here is derived from an EMBL/GenBank/DDBJ whole genome shotgun (WGS) entry which is preliminary data.</text>
</comment>
<dbReference type="Proteomes" id="UP000630887">
    <property type="component" value="Unassembled WGS sequence"/>
</dbReference>